<name>A0A2U8FQ19_9BURK</name>
<dbReference type="EMBL" id="CP029210">
    <property type="protein sequence ID" value="AWI52484.1"/>
    <property type="molecule type" value="Genomic_DNA"/>
</dbReference>
<accession>A0A2U8FQ19</accession>
<keyword evidence="2" id="KW-0732">Signal</keyword>
<feature type="compositionally biased region" description="Basic residues" evidence="1">
    <location>
        <begin position="9"/>
        <end position="21"/>
    </location>
</feature>
<evidence type="ECO:0000256" key="1">
    <source>
        <dbReference type="SAM" id="MobiDB-lite"/>
    </source>
</evidence>
<dbReference type="Gene3D" id="2.40.160.170">
    <property type="match status" value="1"/>
</dbReference>
<feature type="region of interest" description="Disordered" evidence="1">
    <location>
        <begin position="1"/>
        <end position="21"/>
    </location>
</feature>
<dbReference type="RefSeq" id="WP_109034606.1">
    <property type="nucleotide sequence ID" value="NZ_CP029210.1"/>
</dbReference>
<evidence type="ECO:0000313" key="3">
    <source>
        <dbReference type="EMBL" id="AWI52484.1"/>
    </source>
</evidence>
<dbReference type="AlphaFoldDB" id="A0A2U8FQ19"/>
<evidence type="ECO:0000256" key="2">
    <source>
        <dbReference type="SAM" id="SignalP"/>
    </source>
</evidence>
<dbReference type="KEGG" id="aon:DEH84_02870"/>
<dbReference type="OrthoDB" id="9154819at2"/>
<proteinExistence type="predicted"/>
<reference evidence="3 4" key="1">
    <citation type="submission" date="2018-05" db="EMBL/GenBank/DDBJ databases">
        <title>complete genome sequence of Aquabacterium olei NBRC 110486.</title>
        <authorList>
            <person name="Tang B."/>
            <person name="Chang J."/>
            <person name="Zhang L."/>
            <person name="Yang H."/>
        </authorList>
    </citation>
    <scope>NUCLEOTIDE SEQUENCE [LARGE SCALE GENOMIC DNA]</scope>
    <source>
        <strain evidence="3 4">NBRC 110486</strain>
    </source>
</reference>
<evidence type="ECO:0008006" key="5">
    <source>
        <dbReference type="Google" id="ProtNLM"/>
    </source>
</evidence>
<feature type="signal peptide" evidence="2">
    <location>
        <begin position="1"/>
        <end position="40"/>
    </location>
</feature>
<evidence type="ECO:0000313" key="4">
    <source>
        <dbReference type="Proteomes" id="UP000244892"/>
    </source>
</evidence>
<protein>
    <recommendedName>
        <fullName evidence="5">Outer membrane protein beta-barrel domain-containing protein</fullName>
    </recommendedName>
</protein>
<keyword evidence="4" id="KW-1185">Reference proteome</keyword>
<sequence>MRPLSRFPAKPRSHRSSRGRARAGSAWTLALLLASTAAHAQMVPKASHAYRQSRTGDLTEARISWQTVGLPATLTARDADGPDLDGQRLLRQWEGRVGALIDRPADPMRDHLGASLSVAPGLRLRSLHLLTDYYVAGGLRATAGLVAGETAQAWWGAGERGGGLNLSLQRVEGPAAGLEGSPNTPRTAPYVGAGYSARLTLPGSPTAWQLNADVGVTPRATGHDTVLTRATDTESAQRLRHVVKVSLGYAF</sequence>
<organism evidence="3 4">
    <name type="scientific">Aquabacterium olei</name>
    <dbReference type="NCBI Taxonomy" id="1296669"/>
    <lineage>
        <taxon>Bacteria</taxon>
        <taxon>Pseudomonadati</taxon>
        <taxon>Pseudomonadota</taxon>
        <taxon>Betaproteobacteria</taxon>
        <taxon>Burkholderiales</taxon>
        <taxon>Aquabacterium</taxon>
    </lineage>
</organism>
<gene>
    <name evidence="3" type="ORF">DEH84_02870</name>
</gene>
<dbReference type="Proteomes" id="UP000244892">
    <property type="component" value="Chromosome"/>
</dbReference>
<feature type="chain" id="PRO_5015966637" description="Outer membrane protein beta-barrel domain-containing protein" evidence="2">
    <location>
        <begin position="41"/>
        <end position="251"/>
    </location>
</feature>